<dbReference type="STRING" id="200361.A0A452XZY7"/>
<feature type="domain" description="MATH" evidence="4">
    <location>
        <begin position="23"/>
        <end position="154"/>
    </location>
</feature>
<proteinExistence type="inferred from homology"/>
<sequence length="361" mass="39708">QGRLAVSGKPLMSASAIVADRASGYHLLTVDGYSCTKTVPTGEPLKSHQFAACGHRWHIEYYPNGQTSESADHLSFFLCLDDNVVGSTEVKARHSFWFVDAVQKEEVLPSFPSGAAVKNYAGSSGWGTSKFIKREAFEKSKHLKDDSFTIRCDIVVINGFSTKMAEAAAPKFVSPPPSDLNKHLGVLLKTEKGADVVFRVGSETFAAHRCVLASRSPVFSAELFGAMKEGGTSGVIHIDDIEAQVFKALLYFAYTDKILETKEEDEDTMFQHLLVTADRYDMERLKLVCEERLCGYIDVGTVATILALADQHHCVGLKKACFDFLSSHANWRAVVATESFQRVYISCPSVVMKLIDMPSAE</sequence>
<protein>
    <recommendedName>
        <fullName evidence="7">BTB domain-containing protein</fullName>
    </recommendedName>
</protein>
<dbReference type="CDD" id="cd00121">
    <property type="entry name" value="MATH"/>
    <property type="match status" value="1"/>
</dbReference>
<reference evidence="5" key="3">
    <citation type="journal article" date="2017" name="Nature">
        <title>Genome sequence of the progenitor of the wheat D genome Aegilops tauschii.</title>
        <authorList>
            <person name="Luo M.C."/>
            <person name="Gu Y.Q."/>
            <person name="Puiu D."/>
            <person name="Wang H."/>
            <person name="Twardziok S.O."/>
            <person name="Deal K.R."/>
            <person name="Huo N."/>
            <person name="Zhu T."/>
            <person name="Wang L."/>
            <person name="Wang Y."/>
            <person name="McGuire P.E."/>
            <person name="Liu S."/>
            <person name="Long H."/>
            <person name="Ramasamy R.K."/>
            <person name="Rodriguez J.C."/>
            <person name="Van S.L."/>
            <person name="Yuan L."/>
            <person name="Wang Z."/>
            <person name="Xia Z."/>
            <person name="Xiao L."/>
            <person name="Anderson O.D."/>
            <person name="Ouyang S."/>
            <person name="Liang Y."/>
            <person name="Zimin A.V."/>
            <person name="Pertea G."/>
            <person name="Qi P."/>
            <person name="Bennetzen J.L."/>
            <person name="Dai X."/>
            <person name="Dawson M.W."/>
            <person name="Muller H.G."/>
            <person name="Kugler K."/>
            <person name="Rivarola-Duarte L."/>
            <person name="Spannagl M."/>
            <person name="Mayer K.F.X."/>
            <person name="Lu F.H."/>
            <person name="Bevan M.W."/>
            <person name="Leroy P."/>
            <person name="Li P."/>
            <person name="You F.M."/>
            <person name="Sun Q."/>
            <person name="Liu Z."/>
            <person name="Lyons E."/>
            <person name="Wicker T."/>
            <person name="Salzberg S.L."/>
            <person name="Devos K.M."/>
            <person name="Dvorak J."/>
        </authorList>
    </citation>
    <scope>NUCLEOTIDE SEQUENCE [LARGE SCALE GENOMIC DNA]</scope>
    <source>
        <strain evidence="5">cv. AL8/78</strain>
    </source>
</reference>
<feature type="domain" description="BTB" evidence="3">
    <location>
        <begin position="194"/>
        <end position="262"/>
    </location>
</feature>
<evidence type="ECO:0008006" key="7">
    <source>
        <dbReference type="Google" id="ProtNLM"/>
    </source>
</evidence>
<dbReference type="CDD" id="cd18280">
    <property type="entry name" value="BTB_POZ_BPM_plant"/>
    <property type="match status" value="1"/>
</dbReference>
<dbReference type="Pfam" id="PF22486">
    <property type="entry name" value="MATH_2"/>
    <property type="match status" value="1"/>
</dbReference>
<comment type="similarity">
    <text evidence="2">Belongs to the Tdpoz family.</text>
</comment>
<dbReference type="Gene3D" id="1.25.40.420">
    <property type="match status" value="1"/>
</dbReference>
<dbReference type="InterPro" id="IPR045005">
    <property type="entry name" value="BPM1-6"/>
</dbReference>
<evidence type="ECO:0000256" key="2">
    <source>
        <dbReference type="ARBA" id="ARBA00010846"/>
    </source>
</evidence>
<evidence type="ECO:0000259" key="4">
    <source>
        <dbReference type="PROSITE" id="PS50144"/>
    </source>
</evidence>
<dbReference type="Pfam" id="PF24570">
    <property type="entry name" value="BACK_BPM_SPOP"/>
    <property type="match status" value="1"/>
</dbReference>
<dbReference type="Pfam" id="PF00651">
    <property type="entry name" value="BTB"/>
    <property type="match status" value="1"/>
</dbReference>
<comment type="pathway">
    <text evidence="1">Protein modification; protein ubiquitination.</text>
</comment>
<reference evidence="5" key="4">
    <citation type="submission" date="2019-03" db="UniProtKB">
        <authorList>
            <consortium name="EnsemblPlants"/>
        </authorList>
    </citation>
    <scope>IDENTIFICATION</scope>
</reference>
<dbReference type="Gramene" id="AET1Gv20234600.1">
    <property type="protein sequence ID" value="AET1Gv20234600.1"/>
    <property type="gene ID" value="AET1Gv20234600"/>
</dbReference>
<dbReference type="InterPro" id="IPR008974">
    <property type="entry name" value="TRAF-like"/>
</dbReference>
<dbReference type="InterPro" id="IPR011333">
    <property type="entry name" value="SKP1/BTB/POZ_sf"/>
</dbReference>
<evidence type="ECO:0000313" key="6">
    <source>
        <dbReference type="Proteomes" id="UP000015105"/>
    </source>
</evidence>
<dbReference type="SUPFAM" id="SSF49599">
    <property type="entry name" value="TRAF domain-like"/>
    <property type="match status" value="1"/>
</dbReference>
<dbReference type="SMART" id="SM00225">
    <property type="entry name" value="BTB"/>
    <property type="match status" value="1"/>
</dbReference>
<dbReference type="SUPFAM" id="SSF54695">
    <property type="entry name" value="POZ domain"/>
    <property type="match status" value="1"/>
</dbReference>
<name>A0A452XZY7_AEGTS</name>
<evidence type="ECO:0000256" key="1">
    <source>
        <dbReference type="ARBA" id="ARBA00004906"/>
    </source>
</evidence>
<dbReference type="Proteomes" id="UP000015105">
    <property type="component" value="Chromosome 1D"/>
</dbReference>
<dbReference type="GO" id="GO:0016567">
    <property type="term" value="P:protein ubiquitination"/>
    <property type="evidence" value="ECO:0007669"/>
    <property type="project" value="InterPro"/>
</dbReference>
<reference evidence="5" key="5">
    <citation type="journal article" date="2021" name="G3 (Bethesda)">
        <title>Aegilops tauschii genome assembly Aet v5.0 features greater sequence contiguity and improved annotation.</title>
        <authorList>
            <person name="Wang L."/>
            <person name="Zhu T."/>
            <person name="Rodriguez J.C."/>
            <person name="Deal K.R."/>
            <person name="Dubcovsky J."/>
            <person name="McGuire P.E."/>
            <person name="Lux T."/>
            <person name="Spannagl M."/>
            <person name="Mayer K.F.X."/>
            <person name="Baldrich P."/>
            <person name="Meyers B.C."/>
            <person name="Huo N."/>
            <person name="Gu Y.Q."/>
            <person name="Zhou H."/>
            <person name="Devos K.M."/>
            <person name="Bennetzen J.L."/>
            <person name="Unver T."/>
            <person name="Budak H."/>
            <person name="Gulick P.J."/>
            <person name="Galiba G."/>
            <person name="Kalapos B."/>
            <person name="Nelson D.R."/>
            <person name="Li P."/>
            <person name="You F.M."/>
            <person name="Luo M.C."/>
            <person name="Dvorak J."/>
        </authorList>
    </citation>
    <scope>NUCLEOTIDE SEQUENCE [LARGE SCALE GENOMIC DNA]</scope>
    <source>
        <strain evidence="5">cv. AL8/78</strain>
    </source>
</reference>
<evidence type="ECO:0000313" key="5">
    <source>
        <dbReference type="EnsemblPlants" id="AET1Gv20234600.1"/>
    </source>
</evidence>
<dbReference type="EnsemblPlants" id="AET1Gv20234600.1">
    <property type="protein sequence ID" value="AET1Gv20234600.1"/>
    <property type="gene ID" value="AET1Gv20234600"/>
</dbReference>
<dbReference type="PANTHER" id="PTHR26379:SF313">
    <property type="entry name" value="MATH DOMAIN-CONTAINING PROTEIN"/>
    <property type="match status" value="1"/>
</dbReference>
<dbReference type="AlphaFoldDB" id="A0A452XZY7"/>
<dbReference type="Gene3D" id="3.30.710.10">
    <property type="entry name" value="Potassium Channel Kv1.1, Chain A"/>
    <property type="match status" value="1"/>
</dbReference>
<evidence type="ECO:0000259" key="3">
    <source>
        <dbReference type="PROSITE" id="PS50097"/>
    </source>
</evidence>
<dbReference type="PROSITE" id="PS50144">
    <property type="entry name" value="MATH"/>
    <property type="match status" value="1"/>
</dbReference>
<keyword evidence="6" id="KW-1185">Reference proteome</keyword>
<dbReference type="PROSITE" id="PS50097">
    <property type="entry name" value="BTB"/>
    <property type="match status" value="1"/>
</dbReference>
<dbReference type="InterPro" id="IPR000210">
    <property type="entry name" value="BTB/POZ_dom"/>
</dbReference>
<dbReference type="Gene3D" id="2.60.210.10">
    <property type="entry name" value="Apoptosis, Tumor Necrosis Factor Receptor Associated Protein 2, Chain A"/>
    <property type="match status" value="1"/>
</dbReference>
<reference evidence="6" key="1">
    <citation type="journal article" date="2014" name="Science">
        <title>Ancient hybridizations among the ancestral genomes of bread wheat.</title>
        <authorList>
            <consortium name="International Wheat Genome Sequencing Consortium,"/>
            <person name="Marcussen T."/>
            <person name="Sandve S.R."/>
            <person name="Heier L."/>
            <person name="Spannagl M."/>
            <person name="Pfeifer M."/>
            <person name="Jakobsen K.S."/>
            <person name="Wulff B.B."/>
            <person name="Steuernagel B."/>
            <person name="Mayer K.F."/>
            <person name="Olsen O.A."/>
        </authorList>
    </citation>
    <scope>NUCLEOTIDE SEQUENCE [LARGE SCALE GENOMIC DNA]</scope>
    <source>
        <strain evidence="6">cv. AL8/78</strain>
    </source>
</reference>
<organism evidence="5 6">
    <name type="scientific">Aegilops tauschii subsp. strangulata</name>
    <name type="common">Goatgrass</name>
    <dbReference type="NCBI Taxonomy" id="200361"/>
    <lineage>
        <taxon>Eukaryota</taxon>
        <taxon>Viridiplantae</taxon>
        <taxon>Streptophyta</taxon>
        <taxon>Embryophyta</taxon>
        <taxon>Tracheophyta</taxon>
        <taxon>Spermatophyta</taxon>
        <taxon>Magnoliopsida</taxon>
        <taxon>Liliopsida</taxon>
        <taxon>Poales</taxon>
        <taxon>Poaceae</taxon>
        <taxon>BOP clade</taxon>
        <taxon>Pooideae</taxon>
        <taxon>Triticodae</taxon>
        <taxon>Triticeae</taxon>
        <taxon>Triticinae</taxon>
        <taxon>Aegilops</taxon>
    </lineage>
</organism>
<accession>A0A452XZY7</accession>
<dbReference type="InterPro" id="IPR002083">
    <property type="entry name" value="MATH/TRAF_dom"/>
</dbReference>
<reference evidence="6" key="2">
    <citation type="journal article" date="2017" name="Nat. Plants">
        <title>The Aegilops tauschii genome reveals multiple impacts of transposons.</title>
        <authorList>
            <person name="Zhao G."/>
            <person name="Zou C."/>
            <person name="Li K."/>
            <person name="Wang K."/>
            <person name="Li T."/>
            <person name="Gao L."/>
            <person name="Zhang X."/>
            <person name="Wang H."/>
            <person name="Yang Z."/>
            <person name="Liu X."/>
            <person name="Jiang W."/>
            <person name="Mao L."/>
            <person name="Kong X."/>
            <person name="Jiao Y."/>
            <person name="Jia J."/>
        </authorList>
    </citation>
    <scope>NUCLEOTIDE SEQUENCE [LARGE SCALE GENOMIC DNA]</scope>
    <source>
        <strain evidence="6">cv. AL8/78</strain>
    </source>
</reference>
<dbReference type="InterPro" id="IPR056423">
    <property type="entry name" value="BACK_BPM_SPOP"/>
</dbReference>
<dbReference type="PANTHER" id="PTHR26379">
    <property type="entry name" value="BTB/POZ AND MATH DOMAIN-CONTAINING PROTEIN 1"/>
    <property type="match status" value="1"/>
</dbReference>